<proteinExistence type="predicted"/>
<dbReference type="RefSeq" id="WP_277864583.1">
    <property type="nucleotide sequence ID" value="NZ_JARRAG010000004.1"/>
</dbReference>
<name>A0ABT6FL01_9BACT</name>
<reference evidence="2 3" key="1">
    <citation type="submission" date="2023-03" db="EMBL/GenBank/DDBJ databases">
        <title>Paludisphaera mucosa sp. nov. a novel planctomycete from northern fen.</title>
        <authorList>
            <person name="Ivanova A."/>
        </authorList>
    </citation>
    <scope>NUCLEOTIDE SEQUENCE [LARGE SCALE GENOMIC DNA]</scope>
    <source>
        <strain evidence="2 3">Pla2</strain>
    </source>
</reference>
<dbReference type="EMBL" id="JARRAG010000004">
    <property type="protein sequence ID" value="MDG3008256.1"/>
    <property type="molecule type" value="Genomic_DNA"/>
</dbReference>
<organism evidence="2 3">
    <name type="scientific">Paludisphaera mucosa</name>
    <dbReference type="NCBI Taxonomy" id="3030827"/>
    <lineage>
        <taxon>Bacteria</taxon>
        <taxon>Pseudomonadati</taxon>
        <taxon>Planctomycetota</taxon>
        <taxon>Planctomycetia</taxon>
        <taxon>Isosphaerales</taxon>
        <taxon>Isosphaeraceae</taxon>
        <taxon>Paludisphaera</taxon>
    </lineage>
</organism>
<sequence>MNPTLALALLSVLFFATAAGIVLKQRAARSCPKHHRSAGLAAQALATACFGVGLVLAALAAVVLLQLGL</sequence>
<evidence type="ECO:0000313" key="3">
    <source>
        <dbReference type="Proteomes" id="UP001216907"/>
    </source>
</evidence>
<evidence type="ECO:0000256" key="1">
    <source>
        <dbReference type="SAM" id="Phobius"/>
    </source>
</evidence>
<keyword evidence="3" id="KW-1185">Reference proteome</keyword>
<accession>A0ABT6FL01</accession>
<keyword evidence="1" id="KW-1133">Transmembrane helix</keyword>
<feature type="transmembrane region" description="Helical" evidence="1">
    <location>
        <begin position="44"/>
        <end position="65"/>
    </location>
</feature>
<evidence type="ECO:0000313" key="2">
    <source>
        <dbReference type="EMBL" id="MDG3008256.1"/>
    </source>
</evidence>
<protein>
    <submittedName>
        <fullName evidence="2">Uncharacterized protein</fullName>
    </submittedName>
</protein>
<keyword evidence="1" id="KW-0472">Membrane</keyword>
<comment type="caution">
    <text evidence="2">The sequence shown here is derived from an EMBL/GenBank/DDBJ whole genome shotgun (WGS) entry which is preliminary data.</text>
</comment>
<dbReference type="Proteomes" id="UP001216907">
    <property type="component" value="Unassembled WGS sequence"/>
</dbReference>
<keyword evidence="1" id="KW-0812">Transmembrane</keyword>
<gene>
    <name evidence="2" type="ORF">PZE19_31195</name>
</gene>